<dbReference type="InterPro" id="IPR000653">
    <property type="entry name" value="DegT/StrS_aminotransferase"/>
</dbReference>
<feature type="modified residue" description="N6-(pyridoxal phosphate)lysine" evidence="3">
    <location>
        <position position="190"/>
    </location>
</feature>
<dbReference type="InterPro" id="IPR015421">
    <property type="entry name" value="PyrdxlP-dep_Trfase_major"/>
</dbReference>
<dbReference type="GO" id="GO:0008483">
    <property type="term" value="F:transaminase activity"/>
    <property type="evidence" value="ECO:0007669"/>
    <property type="project" value="TreeGrafter"/>
</dbReference>
<proteinExistence type="inferred from homology"/>
<dbReference type="PANTHER" id="PTHR30244:SF34">
    <property type="entry name" value="DTDP-4-AMINO-4,6-DIDEOXYGALACTOSE TRANSAMINASE"/>
    <property type="match status" value="1"/>
</dbReference>
<protein>
    <submittedName>
        <fullName evidence="5">dTDP-4-amino-4,6-dideoxygalactose transaminase</fullName>
    </submittedName>
</protein>
<name>A0A7Y9RT06_9ACTN</name>
<dbReference type="Proteomes" id="UP000544110">
    <property type="component" value="Unassembled WGS sequence"/>
</dbReference>
<dbReference type="Gene3D" id="3.40.640.10">
    <property type="entry name" value="Type I PLP-dependent aspartate aminotransferase-like (Major domain)"/>
    <property type="match status" value="1"/>
</dbReference>
<dbReference type="CDD" id="cd00616">
    <property type="entry name" value="AHBA_syn"/>
    <property type="match status" value="1"/>
</dbReference>
<comment type="similarity">
    <text evidence="4">Belongs to the DegT/DnrJ/EryC1 family.</text>
</comment>
<comment type="caution">
    <text evidence="5">The sequence shown here is derived from an EMBL/GenBank/DDBJ whole genome shotgun (WGS) entry which is preliminary data.</text>
</comment>
<evidence type="ECO:0000313" key="5">
    <source>
        <dbReference type="EMBL" id="NYG54691.1"/>
    </source>
</evidence>
<feature type="active site" description="Proton acceptor" evidence="2">
    <location>
        <position position="190"/>
    </location>
</feature>
<comment type="cofactor">
    <cofactor evidence="1">
        <name>pyridoxal 5'-phosphate</name>
        <dbReference type="ChEBI" id="CHEBI:597326"/>
    </cofactor>
</comment>
<evidence type="ECO:0000256" key="4">
    <source>
        <dbReference type="RuleBase" id="RU004508"/>
    </source>
</evidence>
<evidence type="ECO:0000256" key="3">
    <source>
        <dbReference type="PIRSR" id="PIRSR000390-2"/>
    </source>
</evidence>
<dbReference type="InterPro" id="IPR015422">
    <property type="entry name" value="PyrdxlP-dep_Trfase_small"/>
</dbReference>
<dbReference type="PANTHER" id="PTHR30244">
    <property type="entry name" value="TRANSAMINASE"/>
    <property type="match status" value="1"/>
</dbReference>
<evidence type="ECO:0000256" key="2">
    <source>
        <dbReference type="PIRSR" id="PIRSR000390-1"/>
    </source>
</evidence>
<gene>
    <name evidence="5" type="ORF">BJ989_000995</name>
</gene>
<keyword evidence="6" id="KW-1185">Reference proteome</keyword>
<evidence type="ECO:0000313" key="6">
    <source>
        <dbReference type="Proteomes" id="UP000544110"/>
    </source>
</evidence>
<dbReference type="Pfam" id="PF01041">
    <property type="entry name" value="DegT_DnrJ_EryC1"/>
    <property type="match status" value="1"/>
</dbReference>
<dbReference type="RefSeq" id="WP_179517263.1">
    <property type="nucleotide sequence ID" value="NZ_JACCAC010000001.1"/>
</dbReference>
<accession>A0A7Y9RT06</accession>
<dbReference type="AlphaFoldDB" id="A0A7Y9RT06"/>
<dbReference type="GO" id="GO:0000271">
    <property type="term" value="P:polysaccharide biosynthetic process"/>
    <property type="evidence" value="ECO:0007669"/>
    <property type="project" value="TreeGrafter"/>
</dbReference>
<keyword evidence="3 4" id="KW-0663">Pyridoxal phosphate</keyword>
<evidence type="ECO:0000256" key="1">
    <source>
        <dbReference type="ARBA" id="ARBA00001933"/>
    </source>
</evidence>
<dbReference type="SUPFAM" id="SSF53383">
    <property type="entry name" value="PLP-dependent transferases"/>
    <property type="match status" value="1"/>
</dbReference>
<dbReference type="GO" id="GO:0030170">
    <property type="term" value="F:pyridoxal phosphate binding"/>
    <property type="evidence" value="ECO:0007669"/>
    <property type="project" value="TreeGrafter"/>
</dbReference>
<reference evidence="5 6" key="1">
    <citation type="submission" date="2020-07" db="EMBL/GenBank/DDBJ databases">
        <title>Sequencing the genomes of 1000 actinobacteria strains.</title>
        <authorList>
            <person name="Klenk H.-P."/>
        </authorList>
    </citation>
    <scope>NUCLEOTIDE SEQUENCE [LARGE SCALE GENOMIC DNA]</scope>
    <source>
        <strain evidence="5 6">DSM 24552</strain>
    </source>
</reference>
<dbReference type="InterPro" id="IPR015424">
    <property type="entry name" value="PyrdxlP-dep_Trfase"/>
</dbReference>
<dbReference type="EMBL" id="JACCAC010000001">
    <property type="protein sequence ID" value="NYG54691.1"/>
    <property type="molecule type" value="Genomic_DNA"/>
</dbReference>
<sequence length="376" mass="39897">MGFDILLSPPDVGEFEQQYVLRAMQSGWVAPAGPDLTAFEQEVAARVGVAHAVGLSSGTAALHLALVSWGVGPGDVVPVSTLTFAATVNAIRYVGATPHFVDCEEETGNISPALLEQAVAGLTAQGARVPVIIPVDLLGKCVDYDAVQGVAGAAGARLLGDAAESFGATYRGRPAGSFGDASVVSFNGNKIMTTSGGGMLLTDDRRLADHVRKLSTQAREPVPHYEHTEVGYNYRLSNILAALGRAQLARLDDMIKRRRGWRERYRALFTDQPGVRILGGADDAEDNCWLTAIVVDQAASRWSAQQLGGALDGAGIETRPLWKPMHLQPVCRDLPGLINGTSERIFSHGLTLPAGSVMTDDEFARIEDAVRAVIAS</sequence>
<organism evidence="5 6">
    <name type="scientific">Nocardioides perillae</name>
    <dbReference type="NCBI Taxonomy" id="1119534"/>
    <lineage>
        <taxon>Bacteria</taxon>
        <taxon>Bacillati</taxon>
        <taxon>Actinomycetota</taxon>
        <taxon>Actinomycetes</taxon>
        <taxon>Propionibacteriales</taxon>
        <taxon>Nocardioidaceae</taxon>
        <taxon>Nocardioides</taxon>
    </lineage>
</organism>
<dbReference type="Gene3D" id="3.90.1150.10">
    <property type="entry name" value="Aspartate Aminotransferase, domain 1"/>
    <property type="match status" value="1"/>
</dbReference>
<dbReference type="PIRSF" id="PIRSF000390">
    <property type="entry name" value="PLP_StrS"/>
    <property type="match status" value="1"/>
</dbReference>